<name>A0A067RI30_ZOONE</name>
<keyword evidence="6" id="KW-0813">Transport</keyword>
<dbReference type="NCBIfam" id="TIGR00861">
    <property type="entry name" value="MIP"/>
    <property type="match status" value="1"/>
</dbReference>
<evidence type="ECO:0000256" key="7">
    <source>
        <dbReference type="SAM" id="Phobius"/>
    </source>
</evidence>
<evidence type="ECO:0000256" key="4">
    <source>
        <dbReference type="ARBA" id="ARBA00022989"/>
    </source>
</evidence>
<dbReference type="OMA" id="KSENAGW"/>
<protein>
    <submittedName>
        <fullName evidence="8">Aquaporin AQPcic</fullName>
    </submittedName>
</protein>
<comment type="subcellular location">
    <subcellularLocation>
        <location evidence="1">Membrane</location>
        <topology evidence="1">Multi-pass membrane protein</topology>
    </subcellularLocation>
</comment>
<dbReference type="InParanoid" id="A0A067RI30"/>
<dbReference type="Proteomes" id="UP000027135">
    <property type="component" value="Unassembled WGS sequence"/>
</dbReference>
<feature type="transmembrane region" description="Helical" evidence="7">
    <location>
        <begin position="166"/>
        <end position="185"/>
    </location>
</feature>
<dbReference type="Gene3D" id="1.20.1080.10">
    <property type="entry name" value="Glycerol uptake facilitator protein"/>
    <property type="match status" value="1"/>
</dbReference>
<dbReference type="GO" id="GO:0015267">
    <property type="term" value="F:channel activity"/>
    <property type="evidence" value="ECO:0007669"/>
    <property type="project" value="InterPro"/>
</dbReference>
<evidence type="ECO:0000313" key="8">
    <source>
        <dbReference type="EMBL" id="KDR23516.1"/>
    </source>
</evidence>
<accession>A0A067RI30</accession>
<dbReference type="PANTHER" id="PTHR19139:SF199">
    <property type="entry name" value="MIP17260P"/>
    <property type="match status" value="1"/>
</dbReference>
<evidence type="ECO:0000256" key="1">
    <source>
        <dbReference type="ARBA" id="ARBA00004141"/>
    </source>
</evidence>
<proteinExistence type="inferred from homology"/>
<dbReference type="PANTHER" id="PTHR19139">
    <property type="entry name" value="AQUAPORIN TRANSPORTER"/>
    <property type="match status" value="1"/>
</dbReference>
<dbReference type="InterPro" id="IPR034294">
    <property type="entry name" value="Aquaporin_transptr"/>
</dbReference>
<evidence type="ECO:0000256" key="2">
    <source>
        <dbReference type="ARBA" id="ARBA00006175"/>
    </source>
</evidence>
<dbReference type="PRINTS" id="PR00783">
    <property type="entry name" value="MINTRINSICP"/>
</dbReference>
<gene>
    <name evidence="8" type="ORF">L798_08722</name>
</gene>
<dbReference type="CDD" id="cd00333">
    <property type="entry name" value="MIP"/>
    <property type="match status" value="1"/>
</dbReference>
<keyword evidence="5 7" id="KW-0472">Membrane</keyword>
<dbReference type="Pfam" id="PF00230">
    <property type="entry name" value="MIP"/>
    <property type="match status" value="1"/>
</dbReference>
<keyword evidence="4 7" id="KW-1133">Transmembrane helix</keyword>
<dbReference type="SUPFAM" id="SSF81338">
    <property type="entry name" value="Aquaporin-like"/>
    <property type="match status" value="1"/>
</dbReference>
<dbReference type="InterPro" id="IPR000425">
    <property type="entry name" value="MIP"/>
</dbReference>
<dbReference type="AlphaFoldDB" id="A0A067RI30"/>
<dbReference type="eggNOG" id="KOG0223">
    <property type="taxonomic scope" value="Eukaryota"/>
</dbReference>
<dbReference type="FunCoup" id="A0A067RI30">
    <property type="interactions" value="38"/>
</dbReference>
<feature type="transmembrane region" description="Helical" evidence="7">
    <location>
        <begin position="138"/>
        <end position="159"/>
    </location>
</feature>
<feature type="transmembrane region" description="Helical" evidence="7">
    <location>
        <begin position="51"/>
        <end position="75"/>
    </location>
</feature>
<keyword evidence="9" id="KW-1185">Reference proteome</keyword>
<reference evidence="8 9" key="1">
    <citation type="journal article" date="2014" name="Nat. Commun.">
        <title>Molecular traces of alternative social organization in a termite genome.</title>
        <authorList>
            <person name="Terrapon N."/>
            <person name="Li C."/>
            <person name="Robertson H.M."/>
            <person name="Ji L."/>
            <person name="Meng X."/>
            <person name="Booth W."/>
            <person name="Chen Z."/>
            <person name="Childers C.P."/>
            <person name="Glastad K.M."/>
            <person name="Gokhale K."/>
            <person name="Gowin J."/>
            <person name="Gronenberg W."/>
            <person name="Hermansen R.A."/>
            <person name="Hu H."/>
            <person name="Hunt B.G."/>
            <person name="Huylmans A.K."/>
            <person name="Khalil S.M."/>
            <person name="Mitchell R.D."/>
            <person name="Munoz-Torres M.C."/>
            <person name="Mustard J.A."/>
            <person name="Pan H."/>
            <person name="Reese J.T."/>
            <person name="Scharf M.E."/>
            <person name="Sun F."/>
            <person name="Vogel H."/>
            <person name="Xiao J."/>
            <person name="Yang W."/>
            <person name="Yang Z."/>
            <person name="Yang Z."/>
            <person name="Zhou J."/>
            <person name="Zhu J."/>
            <person name="Brent C.S."/>
            <person name="Elsik C.G."/>
            <person name="Goodisman M.A."/>
            <person name="Liberles D.A."/>
            <person name="Roe R.M."/>
            <person name="Vargo E.L."/>
            <person name="Vilcinskas A."/>
            <person name="Wang J."/>
            <person name="Bornberg-Bauer E."/>
            <person name="Korb J."/>
            <person name="Zhang G."/>
            <person name="Liebig J."/>
        </authorList>
    </citation>
    <scope>NUCLEOTIDE SEQUENCE [LARGE SCALE GENOMIC DNA]</scope>
    <source>
        <tissue evidence="8">Whole organism</tissue>
    </source>
</reference>
<evidence type="ECO:0000313" key="9">
    <source>
        <dbReference type="Proteomes" id="UP000027135"/>
    </source>
</evidence>
<dbReference type="InterPro" id="IPR023271">
    <property type="entry name" value="Aquaporin-like"/>
</dbReference>
<dbReference type="FunFam" id="1.20.1080.10:FF:000023">
    <property type="entry name" value="Prip, isoform A"/>
    <property type="match status" value="1"/>
</dbReference>
<evidence type="ECO:0000256" key="3">
    <source>
        <dbReference type="ARBA" id="ARBA00022692"/>
    </source>
</evidence>
<sequence length="260" mass="27362">MAGSSIKEKLGVEEITRGIWRALLAEFLGNLLLNFYGCASCISIGDSAKGPVLVSLTFGLVIMAIVQSIGHVSGAHVNPAVTCGMLVTGNISILKALLYITVQCLGAVAGTGVLKALTPHYAQSKLGITVLTHGVTPVQGFGIEYFLGFVLVLVVFGVCDVNRSEVKGLAPVAIGLTIAMGHLAVLDYTGSSMNPARTLGSAILTGIWDNHWVYWLGPILGGISAALIYKHAFSAVPIERTTEYTPVQVQVQDKEVMSHA</sequence>
<evidence type="ECO:0000256" key="5">
    <source>
        <dbReference type="ARBA" id="ARBA00023136"/>
    </source>
</evidence>
<keyword evidence="3 6" id="KW-0812">Transmembrane</keyword>
<comment type="similarity">
    <text evidence="2 6">Belongs to the MIP/aquaporin (TC 1.A.8) family.</text>
</comment>
<feature type="transmembrane region" description="Helical" evidence="7">
    <location>
        <begin position="212"/>
        <end position="229"/>
    </location>
</feature>
<organism evidence="8 9">
    <name type="scientific">Zootermopsis nevadensis</name>
    <name type="common">Dampwood termite</name>
    <dbReference type="NCBI Taxonomy" id="136037"/>
    <lineage>
        <taxon>Eukaryota</taxon>
        <taxon>Metazoa</taxon>
        <taxon>Ecdysozoa</taxon>
        <taxon>Arthropoda</taxon>
        <taxon>Hexapoda</taxon>
        <taxon>Insecta</taxon>
        <taxon>Pterygota</taxon>
        <taxon>Neoptera</taxon>
        <taxon>Polyneoptera</taxon>
        <taxon>Dictyoptera</taxon>
        <taxon>Blattodea</taxon>
        <taxon>Blattoidea</taxon>
        <taxon>Termitoidae</taxon>
        <taxon>Termopsidae</taxon>
        <taxon>Zootermopsis</taxon>
    </lineage>
</organism>
<feature type="transmembrane region" description="Helical" evidence="7">
    <location>
        <begin position="27"/>
        <end position="45"/>
    </location>
</feature>
<feature type="transmembrane region" description="Helical" evidence="7">
    <location>
        <begin position="96"/>
        <end position="118"/>
    </location>
</feature>
<dbReference type="EMBL" id="KK852460">
    <property type="protein sequence ID" value="KDR23516.1"/>
    <property type="molecule type" value="Genomic_DNA"/>
</dbReference>
<dbReference type="GO" id="GO:0005886">
    <property type="term" value="C:plasma membrane"/>
    <property type="evidence" value="ECO:0007669"/>
    <property type="project" value="TreeGrafter"/>
</dbReference>
<dbReference type="STRING" id="136037.A0A067RI30"/>
<evidence type="ECO:0000256" key="6">
    <source>
        <dbReference type="RuleBase" id="RU000477"/>
    </source>
</evidence>